<feature type="signal peptide" evidence="1">
    <location>
        <begin position="1"/>
        <end position="16"/>
    </location>
</feature>
<evidence type="ECO:0000313" key="2">
    <source>
        <dbReference type="EMBL" id="MDC0679397.1"/>
    </source>
</evidence>
<proteinExistence type="predicted"/>
<accession>A0ABT5BZ14</accession>
<gene>
    <name evidence="2" type="ORF">POL72_16755</name>
</gene>
<evidence type="ECO:0000313" key="3">
    <source>
        <dbReference type="Proteomes" id="UP001217485"/>
    </source>
</evidence>
<evidence type="ECO:0008006" key="4">
    <source>
        <dbReference type="Google" id="ProtNLM"/>
    </source>
</evidence>
<sequence>MKHLFFAAFLLPLAHAGDADPAMPGSSEGAVVEAADESHAEPMPLAAPICLPGEKLVCTLGPPPRCRCE</sequence>
<reference evidence="2 3" key="1">
    <citation type="submission" date="2023-01" db="EMBL/GenBank/DDBJ databases">
        <title>Minimal conservation of predation-associated metabolite biosynthetic gene clusters underscores biosynthetic potential of Myxococcota including descriptions for ten novel species: Archangium lansinium sp. nov., Myxococcus landrumus sp. nov., Nannocystis bai.</title>
        <authorList>
            <person name="Ahearne A."/>
            <person name="Stevens C."/>
            <person name="Dowd S."/>
        </authorList>
    </citation>
    <scope>NUCLEOTIDE SEQUENCE [LARGE SCALE GENOMIC DNA]</scope>
    <source>
        <strain evidence="2 3">WIWO2</strain>
    </source>
</reference>
<comment type="caution">
    <text evidence="2">The sequence shown here is derived from an EMBL/GenBank/DDBJ whole genome shotgun (WGS) entry which is preliminary data.</text>
</comment>
<feature type="chain" id="PRO_5046389848" description="Secreted protein" evidence="1">
    <location>
        <begin position="17"/>
        <end position="69"/>
    </location>
</feature>
<name>A0ABT5BZ14_9BACT</name>
<dbReference type="EMBL" id="JAQNDK010000002">
    <property type="protein sequence ID" value="MDC0679397.1"/>
    <property type="molecule type" value="Genomic_DNA"/>
</dbReference>
<keyword evidence="1" id="KW-0732">Signal</keyword>
<keyword evidence="3" id="KW-1185">Reference proteome</keyword>
<evidence type="ECO:0000256" key="1">
    <source>
        <dbReference type="SAM" id="SignalP"/>
    </source>
</evidence>
<dbReference type="RefSeq" id="WP_272096373.1">
    <property type="nucleotide sequence ID" value="NZ_JAQNDK010000002.1"/>
</dbReference>
<organism evidence="2 3">
    <name type="scientific">Sorangium atrum</name>
    <dbReference type="NCBI Taxonomy" id="2995308"/>
    <lineage>
        <taxon>Bacteria</taxon>
        <taxon>Pseudomonadati</taxon>
        <taxon>Myxococcota</taxon>
        <taxon>Polyangia</taxon>
        <taxon>Polyangiales</taxon>
        <taxon>Polyangiaceae</taxon>
        <taxon>Sorangium</taxon>
    </lineage>
</organism>
<protein>
    <recommendedName>
        <fullName evidence="4">Secreted protein</fullName>
    </recommendedName>
</protein>
<dbReference type="Proteomes" id="UP001217485">
    <property type="component" value="Unassembled WGS sequence"/>
</dbReference>